<protein>
    <recommendedName>
        <fullName evidence="4">Secreted protein</fullName>
    </recommendedName>
</protein>
<keyword evidence="3" id="KW-1185">Reference proteome</keyword>
<dbReference type="AlphaFoldDB" id="A0A8R1IIZ6"/>
<proteinExistence type="predicted"/>
<evidence type="ECO:0000313" key="2">
    <source>
        <dbReference type="EnsemblMetazoa" id="CJA32328.1"/>
    </source>
</evidence>
<keyword evidence="1" id="KW-0732">Signal</keyword>
<reference evidence="2" key="2">
    <citation type="submission" date="2022-06" db="UniProtKB">
        <authorList>
            <consortium name="EnsemblMetazoa"/>
        </authorList>
    </citation>
    <scope>IDENTIFICATION</scope>
    <source>
        <strain evidence="2">DF5081</strain>
    </source>
</reference>
<feature type="signal peptide" evidence="1">
    <location>
        <begin position="1"/>
        <end position="24"/>
    </location>
</feature>
<organism evidence="2 3">
    <name type="scientific">Caenorhabditis japonica</name>
    <dbReference type="NCBI Taxonomy" id="281687"/>
    <lineage>
        <taxon>Eukaryota</taxon>
        <taxon>Metazoa</taxon>
        <taxon>Ecdysozoa</taxon>
        <taxon>Nematoda</taxon>
        <taxon>Chromadorea</taxon>
        <taxon>Rhabditida</taxon>
        <taxon>Rhabditina</taxon>
        <taxon>Rhabditomorpha</taxon>
        <taxon>Rhabditoidea</taxon>
        <taxon>Rhabditidae</taxon>
        <taxon>Peloderinae</taxon>
        <taxon>Caenorhabditis</taxon>
    </lineage>
</organism>
<reference evidence="3" key="1">
    <citation type="submission" date="2010-08" db="EMBL/GenBank/DDBJ databases">
        <authorList>
            <consortium name="Caenorhabditis japonica Sequencing Consortium"/>
            <person name="Wilson R.K."/>
        </authorList>
    </citation>
    <scope>NUCLEOTIDE SEQUENCE [LARGE SCALE GENOMIC DNA]</scope>
    <source>
        <strain evidence="3">DF5081</strain>
    </source>
</reference>
<dbReference type="EnsemblMetazoa" id="CJA32328.1">
    <property type="protein sequence ID" value="CJA32328.1"/>
    <property type="gene ID" value="WBGene00208175"/>
</dbReference>
<evidence type="ECO:0000313" key="3">
    <source>
        <dbReference type="Proteomes" id="UP000005237"/>
    </source>
</evidence>
<sequence length="79" mass="9000">MRSVCLSASLVLFCFNLHRTLLSAANSLHSQWTRELFTVRLERVYKYISCIPRHAMPRLVMSIISPSSFLTNGNLVVTT</sequence>
<dbReference type="Proteomes" id="UP000005237">
    <property type="component" value="Unassembled WGS sequence"/>
</dbReference>
<feature type="chain" id="PRO_5035813181" description="Secreted protein" evidence="1">
    <location>
        <begin position="25"/>
        <end position="79"/>
    </location>
</feature>
<evidence type="ECO:0000256" key="1">
    <source>
        <dbReference type="SAM" id="SignalP"/>
    </source>
</evidence>
<evidence type="ECO:0008006" key="4">
    <source>
        <dbReference type="Google" id="ProtNLM"/>
    </source>
</evidence>
<accession>A0A8R1IIZ6</accession>
<name>A0A8R1IIZ6_CAEJA</name>